<dbReference type="EMBL" id="CAJOBI010351262">
    <property type="protein sequence ID" value="CAF5221348.1"/>
    <property type="molecule type" value="Genomic_DNA"/>
</dbReference>
<dbReference type="AlphaFoldDB" id="A0A8S3JSC6"/>
<name>A0A8S3JSC6_9BILA</name>
<feature type="non-terminal residue" evidence="1">
    <location>
        <position position="35"/>
    </location>
</feature>
<evidence type="ECO:0000313" key="1">
    <source>
        <dbReference type="EMBL" id="CAF5221348.1"/>
    </source>
</evidence>
<comment type="caution">
    <text evidence="1">The sequence shown here is derived from an EMBL/GenBank/DDBJ whole genome shotgun (WGS) entry which is preliminary data.</text>
</comment>
<feature type="non-terminal residue" evidence="1">
    <location>
        <position position="1"/>
    </location>
</feature>
<sequence length="35" mass="4194">RFRTIETLKRLSWKNSGPEQLARAEMKIFETLKSQ</sequence>
<gene>
    <name evidence="1" type="ORF">SMN809_LOCUS82314</name>
</gene>
<dbReference type="Proteomes" id="UP000676336">
    <property type="component" value="Unassembled WGS sequence"/>
</dbReference>
<organism evidence="1 2">
    <name type="scientific">Rotaria magnacalcarata</name>
    <dbReference type="NCBI Taxonomy" id="392030"/>
    <lineage>
        <taxon>Eukaryota</taxon>
        <taxon>Metazoa</taxon>
        <taxon>Spiralia</taxon>
        <taxon>Gnathifera</taxon>
        <taxon>Rotifera</taxon>
        <taxon>Eurotatoria</taxon>
        <taxon>Bdelloidea</taxon>
        <taxon>Philodinida</taxon>
        <taxon>Philodinidae</taxon>
        <taxon>Rotaria</taxon>
    </lineage>
</organism>
<evidence type="ECO:0000313" key="2">
    <source>
        <dbReference type="Proteomes" id="UP000676336"/>
    </source>
</evidence>
<protein>
    <submittedName>
        <fullName evidence="1">Uncharacterized protein</fullName>
    </submittedName>
</protein>
<accession>A0A8S3JSC6</accession>
<reference evidence="1" key="1">
    <citation type="submission" date="2021-02" db="EMBL/GenBank/DDBJ databases">
        <authorList>
            <person name="Nowell W R."/>
        </authorList>
    </citation>
    <scope>NUCLEOTIDE SEQUENCE</scope>
</reference>
<proteinExistence type="predicted"/>